<comment type="caution">
    <text evidence="2">The sequence shown here is derived from an EMBL/GenBank/DDBJ whole genome shotgun (WGS) entry which is preliminary data.</text>
</comment>
<dbReference type="AlphaFoldDB" id="A0A8H5EVN4"/>
<name>A0A8H5EVN4_9AGAR</name>
<evidence type="ECO:0000313" key="2">
    <source>
        <dbReference type="EMBL" id="KAF5314275.1"/>
    </source>
</evidence>
<protein>
    <submittedName>
        <fullName evidence="2">Uncharacterized protein</fullName>
    </submittedName>
</protein>
<dbReference type="Proteomes" id="UP000567179">
    <property type="component" value="Unassembled WGS sequence"/>
</dbReference>
<proteinExistence type="predicted"/>
<accession>A0A8H5EVN4</accession>
<gene>
    <name evidence="2" type="ORF">D9619_011848</name>
</gene>
<keyword evidence="3" id="KW-1185">Reference proteome</keyword>
<evidence type="ECO:0000256" key="1">
    <source>
        <dbReference type="SAM" id="MobiDB-lite"/>
    </source>
</evidence>
<evidence type="ECO:0000313" key="3">
    <source>
        <dbReference type="Proteomes" id="UP000567179"/>
    </source>
</evidence>
<dbReference type="EMBL" id="JAACJJ010000044">
    <property type="protein sequence ID" value="KAF5314275.1"/>
    <property type="molecule type" value="Genomic_DNA"/>
</dbReference>
<feature type="compositionally biased region" description="Basic and acidic residues" evidence="1">
    <location>
        <begin position="159"/>
        <end position="168"/>
    </location>
</feature>
<organism evidence="2 3">
    <name type="scientific">Psilocybe cf. subviscida</name>
    <dbReference type="NCBI Taxonomy" id="2480587"/>
    <lineage>
        <taxon>Eukaryota</taxon>
        <taxon>Fungi</taxon>
        <taxon>Dikarya</taxon>
        <taxon>Basidiomycota</taxon>
        <taxon>Agaricomycotina</taxon>
        <taxon>Agaricomycetes</taxon>
        <taxon>Agaricomycetidae</taxon>
        <taxon>Agaricales</taxon>
        <taxon>Agaricineae</taxon>
        <taxon>Strophariaceae</taxon>
        <taxon>Psilocybe</taxon>
    </lineage>
</organism>
<reference evidence="2 3" key="1">
    <citation type="journal article" date="2020" name="ISME J.">
        <title>Uncovering the hidden diversity of litter-decomposition mechanisms in mushroom-forming fungi.</title>
        <authorList>
            <person name="Floudas D."/>
            <person name="Bentzer J."/>
            <person name="Ahren D."/>
            <person name="Johansson T."/>
            <person name="Persson P."/>
            <person name="Tunlid A."/>
        </authorList>
    </citation>
    <scope>NUCLEOTIDE SEQUENCE [LARGE SCALE GENOMIC DNA]</scope>
    <source>
        <strain evidence="2 3">CBS 101986</strain>
    </source>
</reference>
<feature type="region of interest" description="Disordered" evidence="1">
    <location>
        <begin position="136"/>
        <end position="168"/>
    </location>
</feature>
<sequence length="168" mass="19414">MTKRTRATVKLQVNRFVIFFFPEQSGVHGWSEDKFVVLSIYQVKITRLLWRDVVSVVNRPIPTTADSFDDSSFELNPLVHNPNLLLDCQSVPDRLELDAICHIHNDVLSTDRSLRGTRGPRDNTRDLCQAQTFPQEAHRRNLARGNEMRRARHGQRSRNPGDDRPSVR</sequence>